<accession>A0A9W4UHU5</accession>
<organism evidence="1 2">
    <name type="scientific">Periconia digitata</name>
    <dbReference type="NCBI Taxonomy" id="1303443"/>
    <lineage>
        <taxon>Eukaryota</taxon>
        <taxon>Fungi</taxon>
        <taxon>Dikarya</taxon>
        <taxon>Ascomycota</taxon>
        <taxon>Pezizomycotina</taxon>
        <taxon>Dothideomycetes</taxon>
        <taxon>Pleosporomycetidae</taxon>
        <taxon>Pleosporales</taxon>
        <taxon>Massarineae</taxon>
        <taxon>Periconiaceae</taxon>
        <taxon>Periconia</taxon>
    </lineage>
</organism>
<evidence type="ECO:0000313" key="1">
    <source>
        <dbReference type="EMBL" id="CAI6335579.1"/>
    </source>
</evidence>
<comment type="caution">
    <text evidence="1">The sequence shown here is derived from an EMBL/GenBank/DDBJ whole genome shotgun (WGS) entry which is preliminary data.</text>
</comment>
<proteinExistence type="predicted"/>
<dbReference type="AlphaFoldDB" id="A0A9W4UHU5"/>
<dbReference type="EMBL" id="CAOQHR010000006">
    <property type="protein sequence ID" value="CAI6335579.1"/>
    <property type="molecule type" value="Genomic_DNA"/>
</dbReference>
<reference evidence="1" key="1">
    <citation type="submission" date="2023-01" db="EMBL/GenBank/DDBJ databases">
        <authorList>
            <person name="Van Ghelder C."/>
            <person name="Rancurel C."/>
        </authorList>
    </citation>
    <scope>NUCLEOTIDE SEQUENCE</scope>
    <source>
        <strain evidence="1">CNCM I-4278</strain>
    </source>
</reference>
<protein>
    <submittedName>
        <fullName evidence="1">Uncharacterized protein</fullName>
    </submittedName>
</protein>
<name>A0A9W4UHU5_9PLEO</name>
<sequence>MNSGVRGHGMQKQSAYCIMECPRIGLISVLPDINCRTKYQPNVHLTQNHDPHQHYRNH</sequence>
<evidence type="ECO:0000313" key="2">
    <source>
        <dbReference type="Proteomes" id="UP001152607"/>
    </source>
</evidence>
<keyword evidence="2" id="KW-1185">Reference proteome</keyword>
<gene>
    <name evidence="1" type="ORF">PDIGIT_LOCUS8663</name>
</gene>
<dbReference type="Proteomes" id="UP001152607">
    <property type="component" value="Unassembled WGS sequence"/>
</dbReference>